<feature type="region of interest" description="Disordered" evidence="1">
    <location>
        <begin position="67"/>
        <end position="90"/>
    </location>
</feature>
<dbReference type="AlphaFoldDB" id="A0A438CL79"/>
<proteinExistence type="predicted"/>
<protein>
    <submittedName>
        <fullName evidence="2">Uncharacterized protein</fullName>
    </submittedName>
</protein>
<dbReference type="EMBL" id="QGNW01002182">
    <property type="protein sequence ID" value="RVW23972.1"/>
    <property type="molecule type" value="Genomic_DNA"/>
</dbReference>
<sequence>MDEAFIQLGVQRNLLDGQDKFREKKVVGIMTNIKATMEEFKAQMIWSNTSMLLVFLQVSRFHSPPCTYPKTQSHSGASDNVKLGKPRVTT</sequence>
<dbReference type="Proteomes" id="UP000288805">
    <property type="component" value="Unassembled WGS sequence"/>
</dbReference>
<feature type="compositionally biased region" description="Polar residues" evidence="1">
    <location>
        <begin position="69"/>
        <end position="78"/>
    </location>
</feature>
<evidence type="ECO:0000256" key="1">
    <source>
        <dbReference type="SAM" id="MobiDB-lite"/>
    </source>
</evidence>
<comment type="caution">
    <text evidence="2">The sequence shown here is derived from an EMBL/GenBank/DDBJ whole genome shotgun (WGS) entry which is preliminary data.</text>
</comment>
<reference evidence="2 3" key="1">
    <citation type="journal article" date="2018" name="PLoS Genet.">
        <title>Population sequencing reveals clonal diversity and ancestral inbreeding in the grapevine cultivar Chardonnay.</title>
        <authorList>
            <person name="Roach M.J."/>
            <person name="Johnson D.L."/>
            <person name="Bohlmann J."/>
            <person name="van Vuuren H.J."/>
            <person name="Jones S.J."/>
            <person name="Pretorius I.S."/>
            <person name="Schmidt S.A."/>
            <person name="Borneman A.R."/>
        </authorList>
    </citation>
    <scope>NUCLEOTIDE SEQUENCE [LARGE SCALE GENOMIC DNA]</scope>
    <source>
        <strain evidence="3">cv. Chardonnay</strain>
        <tissue evidence="2">Leaf</tissue>
    </source>
</reference>
<accession>A0A438CL79</accession>
<organism evidence="2 3">
    <name type="scientific">Vitis vinifera</name>
    <name type="common">Grape</name>
    <dbReference type="NCBI Taxonomy" id="29760"/>
    <lineage>
        <taxon>Eukaryota</taxon>
        <taxon>Viridiplantae</taxon>
        <taxon>Streptophyta</taxon>
        <taxon>Embryophyta</taxon>
        <taxon>Tracheophyta</taxon>
        <taxon>Spermatophyta</taxon>
        <taxon>Magnoliopsida</taxon>
        <taxon>eudicotyledons</taxon>
        <taxon>Gunneridae</taxon>
        <taxon>Pentapetalae</taxon>
        <taxon>rosids</taxon>
        <taxon>Vitales</taxon>
        <taxon>Vitaceae</taxon>
        <taxon>Viteae</taxon>
        <taxon>Vitis</taxon>
    </lineage>
</organism>
<evidence type="ECO:0000313" key="2">
    <source>
        <dbReference type="EMBL" id="RVW23972.1"/>
    </source>
</evidence>
<name>A0A438CL79_VITVI</name>
<gene>
    <name evidence="2" type="ORF">CK203_092055</name>
</gene>
<evidence type="ECO:0000313" key="3">
    <source>
        <dbReference type="Proteomes" id="UP000288805"/>
    </source>
</evidence>